<evidence type="ECO:0000313" key="1">
    <source>
        <dbReference type="EMBL" id="MXP75239.1"/>
    </source>
</evidence>
<gene>
    <name evidence="1" type="ORF">GN277_07540</name>
</gene>
<comment type="caution">
    <text evidence="1">The sequence shown here is derived from an EMBL/GenBank/DDBJ whole genome shotgun (WGS) entry which is preliminary data.</text>
</comment>
<dbReference type="Proteomes" id="UP000460412">
    <property type="component" value="Unassembled WGS sequence"/>
</dbReference>
<dbReference type="AlphaFoldDB" id="A0A7X3MF21"/>
<proteinExistence type="predicted"/>
<reference evidence="1 2" key="1">
    <citation type="submission" date="2019-12" db="EMBL/GenBank/DDBJ databases">
        <title>Sporaefaciens musculi gen. nov., sp. nov., a novel bacterium isolated from the caecum of an obese mouse.</title>
        <authorList>
            <person name="Rasmussen T.S."/>
            <person name="Streidl T."/>
            <person name="Hitch T.C.A."/>
            <person name="Wortmann E."/>
            <person name="Deptula P."/>
            <person name="Hansen M."/>
            <person name="Nielsen D.S."/>
            <person name="Clavel T."/>
            <person name="Vogensen F.K."/>
        </authorList>
    </citation>
    <scope>NUCLEOTIDE SEQUENCE [LARGE SCALE GENOMIC DNA]</scope>
    <source>
        <strain evidence="1 2">WCA-9-b2</strain>
    </source>
</reference>
<sequence length="171" mass="19516">MTLPSNDDVYERVLGYIAQKECICGYGFTCNPDLSIIEQFKLSELCSLHKNPQKIWHFCITFACQQDFNWLLPMAVWVAKFFSPGYQVLYGLDMERGGHSYSPTGKYRYPSKSSKGNAPHLHFAVNAFSYHPEASVLTPEIMKDCLKHIQDKLSAMYPNMTVTLQFQGKKG</sequence>
<name>A0A7X3MF21_9FIRM</name>
<evidence type="ECO:0000313" key="2">
    <source>
        <dbReference type="Proteomes" id="UP000460412"/>
    </source>
</evidence>
<dbReference type="RefSeq" id="WP_159750541.1">
    <property type="nucleotide sequence ID" value="NZ_WUQX01000001.1"/>
</dbReference>
<accession>A0A7X3MF21</accession>
<organism evidence="1 2">
    <name type="scientific">Sporofaciens musculi</name>
    <dbReference type="NCBI Taxonomy" id="2681861"/>
    <lineage>
        <taxon>Bacteria</taxon>
        <taxon>Bacillati</taxon>
        <taxon>Bacillota</taxon>
        <taxon>Clostridia</taxon>
        <taxon>Lachnospirales</taxon>
        <taxon>Lachnospiraceae</taxon>
        <taxon>Sporofaciens</taxon>
    </lineage>
</organism>
<dbReference type="EMBL" id="WUQX01000001">
    <property type="protein sequence ID" value="MXP75239.1"/>
    <property type="molecule type" value="Genomic_DNA"/>
</dbReference>
<keyword evidence="2" id="KW-1185">Reference proteome</keyword>
<protein>
    <submittedName>
        <fullName evidence="1">Uncharacterized protein</fullName>
    </submittedName>
</protein>